<evidence type="ECO:0008006" key="6">
    <source>
        <dbReference type="Google" id="ProtNLM"/>
    </source>
</evidence>
<protein>
    <recommendedName>
        <fullName evidence="6">Tetratricopeptide repeat protein</fullName>
    </recommendedName>
</protein>
<evidence type="ECO:0000256" key="1">
    <source>
        <dbReference type="ARBA" id="ARBA00022737"/>
    </source>
</evidence>
<proteinExistence type="predicted"/>
<evidence type="ECO:0000313" key="5">
    <source>
        <dbReference type="Proteomes" id="UP001500575"/>
    </source>
</evidence>
<keyword evidence="2 3" id="KW-0802">TPR repeat</keyword>
<evidence type="ECO:0000313" key="4">
    <source>
        <dbReference type="EMBL" id="GAA2124499.1"/>
    </source>
</evidence>
<dbReference type="Proteomes" id="UP001500575">
    <property type="component" value="Unassembled WGS sequence"/>
</dbReference>
<gene>
    <name evidence="4" type="ORF">GCM10009843_21290</name>
</gene>
<reference evidence="4 5" key="1">
    <citation type="journal article" date="2019" name="Int. J. Syst. Evol. Microbiol.">
        <title>The Global Catalogue of Microorganisms (GCM) 10K type strain sequencing project: providing services to taxonomists for standard genome sequencing and annotation.</title>
        <authorList>
            <consortium name="The Broad Institute Genomics Platform"/>
            <consortium name="The Broad Institute Genome Sequencing Center for Infectious Disease"/>
            <person name="Wu L."/>
            <person name="Ma J."/>
        </authorList>
    </citation>
    <scope>NUCLEOTIDE SEQUENCE [LARGE SCALE GENOMIC DNA]</scope>
    <source>
        <strain evidence="4 5">JCM 16021</strain>
    </source>
</reference>
<dbReference type="EMBL" id="BAAAQQ010000011">
    <property type="protein sequence ID" value="GAA2124499.1"/>
    <property type="molecule type" value="Genomic_DNA"/>
</dbReference>
<sequence length="354" mass="36687">MPETRPAAAGPHAIAARHRLPDLAAVGAGDEESPRVRRLRRAAWLHLDGDLVAAEAEYDALLGETPGDPSVLNNLGLLRVQRGDAAGALAAYDAIGPVTDLSPTALLNKANAHLALAAPALALPLLQRAVTLDPASPAWVALGQAHLLAGDLAAAEAAYRQAYERLPARVDVLRSLASCLAARGDLDSAAALLTEAVRVDERDVSSWRQLGAVLLSLRDLGSAARCTRSALELDPDDVATRRQLAVVLVALDRPAEAAAELDRALASSRDADLLVDRAVLHLAAGELEAAVGLLEEGLAADPAGRVRLHLAYALLASGRPVDARPHLDAVADLGGPLGARALDALSRLGADTGR</sequence>
<dbReference type="PANTHER" id="PTHR44858">
    <property type="entry name" value="TETRATRICOPEPTIDE REPEAT PROTEIN 6"/>
    <property type="match status" value="1"/>
</dbReference>
<dbReference type="PANTHER" id="PTHR44858:SF1">
    <property type="entry name" value="UDP-N-ACETYLGLUCOSAMINE--PEPTIDE N-ACETYLGLUCOSAMINYLTRANSFERASE SPINDLY-RELATED"/>
    <property type="match status" value="1"/>
</dbReference>
<name>A0ABN2YBF3_9ACTN</name>
<organism evidence="4 5">
    <name type="scientific">Nocardioides bigeumensis</name>
    <dbReference type="NCBI Taxonomy" id="433657"/>
    <lineage>
        <taxon>Bacteria</taxon>
        <taxon>Bacillati</taxon>
        <taxon>Actinomycetota</taxon>
        <taxon>Actinomycetes</taxon>
        <taxon>Propionibacteriales</taxon>
        <taxon>Nocardioidaceae</taxon>
        <taxon>Nocardioides</taxon>
    </lineage>
</organism>
<dbReference type="Pfam" id="PF14559">
    <property type="entry name" value="TPR_19"/>
    <property type="match status" value="1"/>
</dbReference>
<keyword evidence="5" id="KW-1185">Reference proteome</keyword>
<dbReference type="SMART" id="SM00028">
    <property type="entry name" value="TPR"/>
    <property type="match status" value="5"/>
</dbReference>
<dbReference type="Pfam" id="PF07721">
    <property type="entry name" value="TPR_4"/>
    <property type="match status" value="1"/>
</dbReference>
<feature type="repeat" description="TPR" evidence="3">
    <location>
        <begin position="136"/>
        <end position="169"/>
    </location>
</feature>
<feature type="repeat" description="TPR" evidence="3">
    <location>
        <begin position="204"/>
        <end position="237"/>
    </location>
</feature>
<dbReference type="Gene3D" id="1.25.40.10">
    <property type="entry name" value="Tetratricopeptide repeat domain"/>
    <property type="match status" value="2"/>
</dbReference>
<dbReference type="InterPro" id="IPR050498">
    <property type="entry name" value="Ycf3"/>
</dbReference>
<dbReference type="PROSITE" id="PS50005">
    <property type="entry name" value="TPR"/>
    <property type="match status" value="2"/>
</dbReference>
<dbReference type="RefSeq" id="WP_344303691.1">
    <property type="nucleotide sequence ID" value="NZ_BAAAQQ010000011.1"/>
</dbReference>
<keyword evidence="1" id="KW-0677">Repeat</keyword>
<dbReference type="InterPro" id="IPR011717">
    <property type="entry name" value="TPR-4"/>
</dbReference>
<dbReference type="Pfam" id="PF13432">
    <property type="entry name" value="TPR_16"/>
    <property type="match status" value="2"/>
</dbReference>
<dbReference type="InterPro" id="IPR019734">
    <property type="entry name" value="TPR_rpt"/>
</dbReference>
<evidence type="ECO:0000256" key="3">
    <source>
        <dbReference type="PROSITE-ProRule" id="PRU00339"/>
    </source>
</evidence>
<accession>A0ABN2YBF3</accession>
<evidence type="ECO:0000256" key="2">
    <source>
        <dbReference type="ARBA" id="ARBA00022803"/>
    </source>
</evidence>
<comment type="caution">
    <text evidence="4">The sequence shown here is derived from an EMBL/GenBank/DDBJ whole genome shotgun (WGS) entry which is preliminary data.</text>
</comment>
<dbReference type="InterPro" id="IPR011990">
    <property type="entry name" value="TPR-like_helical_dom_sf"/>
</dbReference>
<dbReference type="SUPFAM" id="SSF48452">
    <property type="entry name" value="TPR-like"/>
    <property type="match status" value="2"/>
</dbReference>